<dbReference type="Proteomes" id="UP000697330">
    <property type="component" value="Unassembled WGS sequence"/>
</dbReference>
<organism evidence="3 4">
    <name type="scientific">Thermophilibacter provencensis</name>
    <dbReference type="NCBI Taxonomy" id="1852386"/>
    <lineage>
        <taxon>Bacteria</taxon>
        <taxon>Bacillati</taxon>
        <taxon>Actinomycetota</taxon>
        <taxon>Coriobacteriia</taxon>
        <taxon>Coriobacteriales</taxon>
        <taxon>Atopobiaceae</taxon>
        <taxon>Thermophilibacter</taxon>
    </lineage>
</organism>
<dbReference type="GO" id="GO:0016020">
    <property type="term" value="C:membrane"/>
    <property type="evidence" value="ECO:0007669"/>
    <property type="project" value="InterPro"/>
</dbReference>
<dbReference type="OrthoDB" id="9806665at2"/>
<comment type="similarity">
    <text evidence="1">Belongs to the YggT family.</text>
</comment>
<dbReference type="AlphaFoldDB" id="A0A921KLD9"/>
<accession>A0A921KLD9</accession>
<gene>
    <name evidence="3" type="ORF">K8U72_05475</name>
</gene>
<proteinExistence type="inferred from homology"/>
<dbReference type="InterPro" id="IPR003425">
    <property type="entry name" value="CCB3/YggT"/>
</dbReference>
<protein>
    <submittedName>
        <fullName evidence="3">YggT family protein</fullName>
    </submittedName>
</protein>
<dbReference type="RefSeq" id="WP_075279938.1">
    <property type="nucleotide sequence ID" value="NZ_CALUGK010000021.1"/>
</dbReference>
<evidence type="ECO:0000256" key="2">
    <source>
        <dbReference type="SAM" id="Phobius"/>
    </source>
</evidence>
<keyword evidence="2" id="KW-0472">Membrane</keyword>
<evidence type="ECO:0000313" key="4">
    <source>
        <dbReference type="Proteomes" id="UP000697330"/>
    </source>
</evidence>
<dbReference type="Pfam" id="PF02325">
    <property type="entry name" value="CCB3_YggT"/>
    <property type="match status" value="1"/>
</dbReference>
<evidence type="ECO:0000256" key="1">
    <source>
        <dbReference type="ARBA" id="ARBA00010894"/>
    </source>
</evidence>
<dbReference type="EMBL" id="DYWQ01000084">
    <property type="protein sequence ID" value="HJF45218.1"/>
    <property type="molecule type" value="Genomic_DNA"/>
</dbReference>
<keyword evidence="2" id="KW-1133">Transmembrane helix</keyword>
<dbReference type="PANTHER" id="PTHR33219">
    <property type="entry name" value="YLMG HOMOLOG PROTEIN 2, CHLOROPLASTIC"/>
    <property type="match status" value="1"/>
</dbReference>
<sequence length="89" mass="10005">MGLYSIAVLLQRLIDIYGWVIVIWCILSWVPRTGSGLFEDIRGALGMLVEPYLGLFRRFIPPVMGVDFSPIVAILALSLIERLLFAIIL</sequence>
<dbReference type="PANTHER" id="PTHR33219:SF14">
    <property type="entry name" value="PROTEIN COFACTOR ASSEMBLY OF COMPLEX C SUBUNIT B CCB3, CHLOROPLASTIC-RELATED"/>
    <property type="match status" value="1"/>
</dbReference>
<name>A0A921KLD9_9ACTN</name>
<evidence type="ECO:0000313" key="3">
    <source>
        <dbReference type="EMBL" id="HJF45218.1"/>
    </source>
</evidence>
<reference evidence="3" key="1">
    <citation type="journal article" date="2021" name="PeerJ">
        <title>Extensive microbial diversity within the chicken gut microbiome revealed by metagenomics and culture.</title>
        <authorList>
            <person name="Gilroy R."/>
            <person name="Ravi A."/>
            <person name="Getino M."/>
            <person name="Pursley I."/>
            <person name="Horton D.L."/>
            <person name="Alikhan N.F."/>
            <person name="Baker D."/>
            <person name="Gharbi K."/>
            <person name="Hall N."/>
            <person name="Watson M."/>
            <person name="Adriaenssens E.M."/>
            <person name="Foster-Nyarko E."/>
            <person name="Jarju S."/>
            <person name="Secka A."/>
            <person name="Antonio M."/>
            <person name="Oren A."/>
            <person name="Chaudhuri R.R."/>
            <person name="La Ragione R."/>
            <person name="Hildebrand F."/>
            <person name="Pallen M.J."/>
        </authorList>
    </citation>
    <scope>NUCLEOTIDE SEQUENCE</scope>
    <source>
        <strain evidence="3">CHK124-7917</strain>
    </source>
</reference>
<reference evidence="3" key="2">
    <citation type="submission" date="2021-09" db="EMBL/GenBank/DDBJ databases">
        <authorList>
            <person name="Gilroy R."/>
        </authorList>
    </citation>
    <scope>NUCLEOTIDE SEQUENCE</scope>
    <source>
        <strain evidence="3">CHK124-7917</strain>
    </source>
</reference>
<feature type="transmembrane region" description="Helical" evidence="2">
    <location>
        <begin position="12"/>
        <end position="30"/>
    </location>
</feature>
<keyword evidence="2" id="KW-0812">Transmembrane</keyword>
<feature type="transmembrane region" description="Helical" evidence="2">
    <location>
        <begin position="68"/>
        <end position="88"/>
    </location>
</feature>
<comment type="caution">
    <text evidence="3">The sequence shown here is derived from an EMBL/GenBank/DDBJ whole genome shotgun (WGS) entry which is preliminary data.</text>
</comment>